<evidence type="ECO:0000259" key="4">
    <source>
        <dbReference type="PROSITE" id="PS50102"/>
    </source>
</evidence>
<feature type="compositionally biased region" description="Low complexity" evidence="3">
    <location>
        <begin position="180"/>
        <end position="197"/>
    </location>
</feature>
<feature type="compositionally biased region" description="Basic and acidic residues" evidence="3">
    <location>
        <begin position="351"/>
        <end position="362"/>
    </location>
</feature>
<sequence length="362" mass="38298">MAYPPPPGFQNSQGNKTTPSTLHPSLPARPPPTVNSLPASKPGINLSKNQTSTGYAAFTSFTPRSVAAQNASWNPNPPTVAQQPYYQTPSQEAYAQPTPPQIRNPFAPPGQNGAGRGQGYDGFGLDEEASQIAQWQSAYMPSADGGKSAGKGRGEGAASAGGANAIPLGNQRSIAPPTHAEVNSLANSESASALTTSGPDGKRKTVVRSGGGATWQDDTLLEWDPNHFRIFVGNLAGEVTDDSLYKAFSKYPSIQKARVVRDKKTTKSKAYGFVSFSDGDDYFLAVKEMNGKYIGSHPVTIKRAETKIKAVTVKDQKHNNNKRHHGNGSSVQNKHSNAAGSVTGAGISKKQPKERNGLKILG</sequence>
<evidence type="ECO:0000256" key="2">
    <source>
        <dbReference type="PROSITE-ProRule" id="PRU00176"/>
    </source>
</evidence>
<dbReference type="PANTHER" id="PTHR47640">
    <property type="entry name" value="TRNA SELENOCYSTEINE 1-ASSOCIATED PROTEIN 1-RELATED-RELATED"/>
    <property type="match status" value="1"/>
</dbReference>
<feature type="region of interest" description="Disordered" evidence="3">
    <location>
        <begin position="1"/>
        <end position="50"/>
    </location>
</feature>
<gene>
    <name evidence="5" type="ORF">M501DRAFT_942629</name>
</gene>
<dbReference type="SMART" id="SM00360">
    <property type="entry name" value="RRM"/>
    <property type="match status" value="1"/>
</dbReference>
<organism evidence="5 6">
    <name type="scientific">Patellaria atrata CBS 101060</name>
    <dbReference type="NCBI Taxonomy" id="1346257"/>
    <lineage>
        <taxon>Eukaryota</taxon>
        <taxon>Fungi</taxon>
        <taxon>Dikarya</taxon>
        <taxon>Ascomycota</taxon>
        <taxon>Pezizomycotina</taxon>
        <taxon>Dothideomycetes</taxon>
        <taxon>Dothideomycetes incertae sedis</taxon>
        <taxon>Patellariales</taxon>
        <taxon>Patellariaceae</taxon>
        <taxon>Patellaria</taxon>
    </lineage>
</organism>
<dbReference type="SUPFAM" id="SSF54928">
    <property type="entry name" value="RNA-binding domain, RBD"/>
    <property type="match status" value="1"/>
</dbReference>
<dbReference type="InterPro" id="IPR035979">
    <property type="entry name" value="RBD_domain_sf"/>
</dbReference>
<feature type="compositionally biased region" description="Polar residues" evidence="3">
    <location>
        <begin position="329"/>
        <end position="340"/>
    </location>
</feature>
<dbReference type="PROSITE" id="PS50102">
    <property type="entry name" value="RRM"/>
    <property type="match status" value="1"/>
</dbReference>
<dbReference type="EMBL" id="MU006111">
    <property type="protein sequence ID" value="KAF2835176.1"/>
    <property type="molecule type" value="Genomic_DNA"/>
</dbReference>
<proteinExistence type="predicted"/>
<accession>A0A9P4S466</accession>
<reference evidence="5" key="1">
    <citation type="journal article" date="2020" name="Stud. Mycol.">
        <title>101 Dothideomycetes genomes: a test case for predicting lifestyles and emergence of pathogens.</title>
        <authorList>
            <person name="Haridas S."/>
            <person name="Albert R."/>
            <person name="Binder M."/>
            <person name="Bloem J."/>
            <person name="Labutti K."/>
            <person name="Salamov A."/>
            <person name="Andreopoulos B."/>
            <person name="Baker S."/>
            <person name="Barry K."/>
            <person name="Bills G."/>
            <person name="Bluhm B."/>
            <person name="Cannon C."/>
            <person name="Castanera R."/>
            <person name="Culley D."/>
            <person name="Daum C."/>
            <person name="Ezra D."/>
            <person name="Gonzalez J."/>
            <person name="Henrissat B."/>
            <person name="Kuo A."/>
            <person name="Liang C."/>
            <person name="Lipzen A."/>
            <person name="Lutzoni F."/>
            <person name="Magnuson J."/>
            <person name="Mondo S."/>
            <person name="Nolan M."/>
            <person name="Ohm R."/>
            <person name="Pangilinan J."/>
            <person name="Park H.-J."/>
            <person name="Ramirez L."/>
            <person name="Alfaro M."/>
            <person name="Sun H."/>
            <person name="Tritt A."/>
            <person name="Yoshinaga Y."/>
            <person name="Zwiers L.-H."/>
            <person name="Turgeon B."/>
            <person name="Goodwin S."/>
            <person name="Spatafora J."/>
            <person name="Crous P."/>
            <person name="Grigoriev I."/>
        </authorList>
    </citation>
    <scope>NUCLEOTIDE SEQUENCE</scope>
    <source>
        <strain evidence="5">CBS 101060</strain>
    </source>
</reference>
<dbReference type="CDD" id="cd12383">
    <property type="entry name" value="RRM_RBM42"/>
    <property type="match status" value="1"/>
</dbReference>
<feature type="region of interest" description="Disordered" evidence="3">
    <location>
        <begin position="313"/>
        <end position="362"/>
    </location>
</feature>
<evidence type="ECO:0000313" key="5">
    <source>
        <dbReference type="EMBL" id="KAF2835176.1"/>
    </source>
</evidence>
<comment type="caution">
    <text evidence="5">The sequence shown here is derived from an EMBL/GenBank/DDBJ whole genome shotgun (WGS) entry which is preliminary data.</text>
</comment>
<name>A0A9P4S466_9PEZI</name>
<dbReference type="Proteomes" id="UP000799429">
    <property type="component" value="Unassembled WGS sequence"/>
</dbReference>
<keyword evidence="1 2" id="KW-0694">RNA-binding</keyword>
<evidence type="ECO:0000256" key="1">
    <source>
        <dbReference type="ARBA" id="ARBA00022884"/>
    </source>
</evidence>
<dbReference type="InterPro" id="IPR034215">
    <property type="entry name" value="RBM42_RRM"/>
</dbReference>
<dbReference type="InterPro" id="IPR050825">
    <property type="entry name" value="RBM42_RBP45_47-like"/>
</dbReference>
<dbReference type="PANTHER" id="PTHR47640:SF11">
    <property type="entry name" value="RNA-BINDING PROTEIN 42"/>
    <property type="match status" value="1"/>
</dbReference>
<dbReference type="Pfam" id="PF00076">
    <property type="entry name" value="RRM_1"/>
    <property type="match status" value="1"/>
</dbReference>
<dbReference type="Gene3D" id="3.30.70.330">
    <property type="match status" value="1"/>
</dbReference>
<evidence type="ECO:0000313" key="6">
    <source>
        <dbReference type="Proteomes" id="UP000799429"/>
    </source>
</evidence>
<protein>
    <submittedName>
        <fullName evidence="5">RNA-binding domain-containing protein</fullName>
    </submittedName>
</protein>
<feature type="region of interest" description="Disordered" evidence="3">
    <location>
        <begin position="91"/>
        <end position="124"/>
    </location>
</feature>
<dbReference type="InterPro" id="IPR012677">
    <property type="entry name" value="Nucleotide-bd_a/b_plait_sf"/>
</dbReference>
<feature type="compositionally biased region" description="Gly residues" evidence="3">
    <location>
        <begin position="112"/>
        <end position="122"/>
    </location>
</feature>
<evidence type="ECO:0000256" key="3">
    <source>
        <dbReference type="SAM" id="MobiDB-lite"/>
    </source>
</evidence>
<feature type="compositionally biased region" description="Pro residues" evidence="3">
    <location>
        <begin position="97"/>
        <end position="108"/>
    </location>
</feature>
<dbReference type="OrthoDB" id="1749473at2759"/>
<dbReference type="InterPro" id="IPR000504">
    <property type="entry name" value="RRM_dom"/>
</dbReference>
<dbReference type="GO" id="GO:0003729">
    <property type="term" value="F:mRNA binding"/>
    <property type="evidence" value="ECO:0007669"/>
    <property type="project" value="InterPro"/>
</dbReference>
<dbReference type="AlphaFoldDB" id="A0A9P4S466"/>
<feature type="domain" description="RRM" evidence="4">
    <location>
        <begin position="228"/>
        <end position="306"/>
    </location>
</feature>
<feature type="region of interest" description="Disordered" evidence="3">
    <location>
        <begin position="140"/>
        <end position="211"/>
    </location>
</feature>
<feature type="compositionally biased region" description="Low complexity" evidence="3">
    <location>
        <begin position="156"/>
        <end position="165"/>
    </location>
</feature>
<feature type="compositionally biased region" description="Polar residues" evidence="3">
    <location>
        <begin position="9"/>
        <end position="23"/>
    </location>
</feature>
<keyword evidence="6" id="KW-1185">Reference proteome</keyword>